<comment type="catalytic activity">
    <reaction evidence="13">
        <text>L-tyrosyl-[protein] + ATP = O-phospho-L-tyrosyl-[protein] + ADP + H(+)</text>
        <dbReference type="Rhea" id="RHEA:10596"/>
        <dbReference type="Rhea" id="RHEA-COMP:10136"/>
        <dbReference type="Rhea" id="RHEA-COMP:20101"/>
        <dbReference type="ChEBI" id="CHEBI:15378"/>
        <dbReference type="ChEBI" id="CHEBI:30616"/>
        <dbReference type="ChEBI" id="CHEBI:46858"/>
        <dbReference type="ChEBI" id="CHEBI:61978"/>
        <dbReference type="ChEBI" id="CHEBI:456216"/>
    </reaction>
</comment>
<dbReference type="HOGENOM" id="CLU_009912_0_0_6"/>
<evidence type="ECO:0000256" key="12">
    <source>
        <dbReference type="ARBA" id="ARBA00023137"/>
    </source>
</evidence>
<evidence type="ECO:0000256" key="5">
    <source>
        <dbReference type="ARBA" id="ARBA00022679"/>
    </source>
</evidence>
<dbReference type="NCBIfam" id="TIGR01007">
    <property type="entry name" value="eps_fam"/>
    <property type="match status" value="1"/>
</dbReference>
<dbReference type="CDD" id="cd05387">
    <property type="entry name" value="BY-kinase"/>
    <property type="match status" value="1"/>
</dbReference>
<reference evidence="19 20" key="1">
    <citation type="journal article" date="2010" name="J. Bacteriol.">
        <title>Complete genome sequence of Enterobacter cloacae subsp. cloacae type strain ATCC 13047.</title>
        <authorList>
            <person name="Ren Y."/>
            <person name="Ren Y."/>
            <person name="Zhou Z."/>
            <person name="Guo X."/>
            <person name="Li Y."/>
            <person name="Feng L."/>
            <person name="Wang L."/>
        </authorList>
    </citation>
    <scope>NUCLEOTIDE SEQUENCE [LARGE SCALE GENOMIC DNA]</scope>
    <source>
        <strain evidence="20">ATCC 13047 / DSM 30054 / NBRC 13535 / NCTC 10005 / WDCM 00083 / NCDC 279-56</strain>
    </source>
</reference>
<dbReference type="PANTHER" id="PTHR32309:SF32">
    <property type="entry name" value="TYROSINE-PROTEIN KINASE ETK-RELATED"/>
    <property type="match status" value="1"/>
</dbReference>
<keyword evidence="12" id="KW-0829">Tyrosine-protein kinase</keyword>
<protein>
    <submittedName>
        <fullName evidence="19">Tyrosine kinase</fullName>
    </submittedName>
</protein>
<keyword evidence="9" id="KW-0067">ATP-binding</keyword>
<evidence type="ECO:0000256" key="8">
    <source>
        <dbReference type="ARBA" id="ARBA00022777"/>
    </source>
</evidence>
<evidence type="ECO:0000313" key="19">
    <source>
        <dbReference type="EMBL" id="ADF60585.1"/>
    </source>
</evidence>
<dbReference type="OrthoDB" id="9775724at2"/>
<keyword evidence="20" id="KW-1185">Reference proteome</keyword>
<dbReference type="AlphaFoldDB" id="A0A0H3CG22"/>
<keyword evidence="14" id="KW-0175">Coiled coil</keyword>
<keyword evidence="6 15" id="KW-0812">Transmembrane</keyword>
<feature type="transmembrane region" description="Helical" evidence="15">
    <location>
        <begin position="428"/>
        <end position="447"/>
    </location>
</feature>
<dbReference type="KEGG" id="enc:ECL_01022"/>
<keyword evidence="4" id="KW-0997">Cell inner membrane</keyword>
<keyword evidence="7" id="KW-0547">Nucleotide-binding</keyword>
<dbReference type="GO" id="GO:0005886">
    <property type="term" value="C:plasma membrane"/>
    <property type="evidence" value="ECO:0007669"/>
    <property type="project" value="UniProtKB-SubCell"/>
</dbReference>
<dbReference type="RefSeq" id="WP_013095698.1">
    <property type="nucleotide sequence ID" value="NC_014121.1"/>
</dbReference>
<name>A0A0H3CG22_ENTCC</name>
<evidence type="ECO:0000313" key="20">
    <source>
        <dbReference type="Proteomes" id="UP000002363"/>
    </source>
</evidence>
<evidence type="ECO:0000259" key="18">
    <source>
        <dbReference type="Pfam" id="PF13807"/>
    </source>
</evidence>
<feature type="coiled-coil region" evidence="14">
    <location>
        <begin position="257"/>
        <end position="298"/>
    </location>
</feature>
<evidence type="ECO:0000256" key="11">
    <source>
        <dbReference type="ARBA" id="ARBA00023136"/>
    </source>
</evidence>
<feature type="domain" description="AAA" evidence="17">
    <location>
        <begin position="526"/>
        <end position="674"/>
    </location>
</feature>
<accession>A0A0H3CG22</accession>
<dbReference type="InterPro" id="IPR032807">
    <property type="entry name" value="GNVR"/>
</dbReference>
<dbReference type="STRING" id="716541.ECL_01022"/>
<evidence type="ECO:0000256" key="13">
    <source>
        <dbReference type="ARBA" id="ARBA00053015"/>
    </source>
</evidence>
<keyword evidence="10 15" id="KW-1133">Transmembrane helix</keyword>
<dbReference type="Pfam" id="PF02706">
    <property type="entry name" value="Wzz"/>
    <property type="match status" value="1"/>
</dbReference>
<dbReference type="InterPro" id="IPR003856">
    <property type="entry name" value="LPS_length_determ_N"/>
</dbReference>
<dbReference type="EMBL" id="CP001918">
    <property type="protein sequence ID" value="ADF60585.1"/>
    <property type="molecule type" value="Genomic_DNA"/>
</dbReference>
<dbReference type="PATRIC" id="fig|716541.4.peg.1279"/>
<keyword evidence="11 15" id="KW-0472">Membrane</keyword>
<gene>
    <name evidence="19" type="ordered locus">ECL_01022</name>
</gene>
<dbReference type="InterPro" id="IPR050445">
    <property type="entry name" value="Bact_polysacc_biosynth/exp"/>
</dbReference>
<evidence type="ECO:0000256" key="9">
    <source>
        <dbReference type="ARBA" id="ARBA00022840"/>
    </source>
</evidence>
<evidence type="ECO:0000256" key="6">
    <source>
        <dbReference type="ARBA" id="ARBA00022692"/>
    </source>
</evidence>
<sequence>MFDKQISNSQTDNVPRQEDIDIVQLLKVLYYSKVWIAATTLLFIAFGIVIAYTLAPVYKSDALIQVERNASTGLLNKLSTMLPEGSGVASESEISLIKSRMVIGKTVRDLGLDISVTEKRYPFANGLLLRLLGKPTGNIEVSTLTVPEEFLNEALILTITAAGEYTLQVGEAVLHGKVGVPLHAHGIDFMIERAELTQDTVFILRKHNEYSVIDEIKNNIVVDGKSGGNGMLHLSMTGTDPVMISKILETISHNYLAQDVERKSEEASKSLAFVNEQLLQIKNNLVTAETKLNDFRKNNESVDLSLEAKFILDNVVSIDTQLNELTFKEAEISKLYKRSHPAYKALSEKRAVLQEEKEKLNQRISTMPRTQQEILSMTRDVQMGNDIYMVLLNKQHELNINKASTLGNVRIIDNAVTQHKPIKPKKTLIVILSALLGFLFASGVILLRNMLIKGIKQPAELEKRGIPVHAVVPLAPELTKSRRCRAITTYQSDELLVKSSPTSLAVEAIRGLRTSLHFAMLKSENKILMISGTSPGVGKSFVSSNLAVLMAQAGSRVLLVDCDLRRGYLHSIFSQAEGHAGLADYLSANVAVSQVIEETEYQGVDFIGRGRMVNNPAELFMTEKFQTLVDACSAQYDVILLDTPPILSVTDAAIIGRFASTSLMVVRFEQNSVQEVEAGLRRFNQNGIAIQGVIFNGVEKRASATYSYGDYSYQE</sequence>
<dbReference type="eggNOG" id="COG0489">
    <property type="taxonomic scope" value="Bacteria"/>
</dbReference>
<feature type="transmembrane region" description="Helical" evidence="15">
    <location>
        <begin position="34"/>
        <end position="55"/>
    </location>
</feature>
<dbReference type="InterPro" id="IPR025669">
    <property type="entry name" value="AAA_dom"/>
</dbReference>
<dbReference type="Proteomes" id="UP000002363">
    <property type="component" value="Chromosome"/>
</dbReference>
<dbReference type="Pfam" id="PF23607">
    <property type="entry name" value="WZC_N"/>
    <property type="match status" value="1"/>
</dbReference>
<evidence type="ECO:0000256" key="14">
    <source>
        <dbReference type="SAM" id="Coils"/>
    </source>
</evidence>
<organism evidence="19 20">
    <name type="scientific">Enterobacter cloacae subsp. cloacae (strain ATCC 13047 / DSM 30054 / NBRC 13535 / NCTC 10005 / WDCM 00083 / NCDC 279-56)</name>
    <dbReference type="NCBI Taxonomy" id="716541"/>
    <lineage>
        <taxon>Bacteria</taxon>
        <taxon>Pseudomonadati</taxon>
        <taxon>Pseudomonadota</taxon>
        <taxon>Gammaproteobacteria</taxon>
        <taxon>Enterobacterales</taxon>
        <taxon>Enterobacteriaceae</taxon>
        <taxon>Enterobacter</taxon>
        <taxon>Enterobacter cloacae complex</taxon>
    </lineage>
</organism>
<evidence type="ECO:0000256" key="7">
    <source>
        <dbReference type="ARBA" id="ARBA00022741"/>
    </source>
</evidence>
<evidence type="ECO:0000256" key="1">
    <source>
        <dbReference type="ARBA" id="ARBA00004429"/>
    </source>
</evidence>
<dbReference type="PANTHER" id="PTHR32309">
    <property type="entry name" value="TYROSINE-PROTEIN KINASE"/>
    <property type="match status" value="1"/>
</dbReference>
<evidence type="ECO:0000256" key="15">
    <source>
        <dbReference type="SAM" id="Phobius"/>
    </source>
</evidence>
<dbReference type="Gene3D" id="3.40.50.300">
    <property type="entry name" value="P-loop containing nucleotide triphosphate hydrolases"/>
    <property type="match status" value="1"/>
</dbReference>
<evidence type="ECO:0000259" key="16">
    <source>
        <dbReference type="Pfam" id="PF02706"/>
    </source>
</evidence>
<dbReference type="GO" id="GO:0042802">
    <property type="term" value="F:identical protein binding"/>
    <property type="evidence" value="ECO:0007669"/>
    <property type="project" value="UniProtKB-ARBA"/>
</dbReference>
<feature type="domain" description="Tyrosine-protein kinase G-rich" evidence="18">
    <location>
        <begin position="370"/>
        <end position="450"/>
    </location>
</feature>
<proteinExistence type="inferred from homology"/>
<feature type="domain" description="Polysaccharide chain length determinant N-terminal" evidence="16">
    <location>
        <begin position="18"/>
        <end position="110"/>
    </location>
</feature>
<comment type="similarity">
    <text evidence="2">Belongs to the etk/wzc family.</text>
</comment>
<comment type="subcellular location">
    <subcellularLocation>
        <location evidence="1">Cell inner membrane</location>
        <topology evidence="1">Multi-pass membrane protein</topology>
    </subcellularLocation>
</comment>
<evidence type="ECO:0000256" key="3">
    <source>
        <dbReference type="ARBA" id="ARBA00022475"/>
    </source>
</evidence>
<dbReference type="InterPro" id="IPR027417">
    <property type="entry name" value="P-loop_NTPase"/>
</dbReference>
<dbReference type="Pfam" id="PF13807">
    <property type="entry name" value="GNVR"/>
    <property type="match status" value="1"/>
</dbReference>
<dbReference type="SUPFAM" id="SSF52540">
    <property type="entry name" value="P-loop containing nucleoside triphosphate hydrolases"/>
    <property type="match status" value="1"/>
</dbReference>
<dbReference type="GO" id="GO:0005524">
    <property type="term" value="F:ATP binding"/>
    <property type="evidence" value="ECO:0007669"/>
    <property type="project" value="UniProtKB-KW"/>
</dbReference>
<keyword evidence="3" id="KW-1003">Cell membrane</keyword>
<dbReference type="EnsemblBacteria" id="ADF60585">
    <property type="protein sequence ID" value="ADF60585"/>
    <property type="gene ID" value="ECL_01022"/>
</dbReference>
<evidence type="ECO:0000256" key="4">
    <source>
        <dbReference type="ARBA" id="ARBA00022519"/>
    </source>
</evidence>
<evidence type="ECO:0000256" key="2">
    <source>
        <dbReference type="ARBA" id="ARBA00008883"/>
    </source>
</evidence>
<dbReference type="eggNOG" id="COG3206">
    <property type="taxonomic scope" value="Bacteria"/>
</dbReference>
<keyword evidence="5" id="KW-0808">Transferase</keyword>
<evidence type="ECO:0000256" key="10">
    <source>
        <dbReference type="ARBA" id="ARBA00022989"/>
    </source>
</evidence>
<dbReference type="FunFam" id="3.40.50.300:FF:000527">
    <property type="entry name" value="Tyrosine-protein kinase etk"/>
    <property type="match status" value="1"/>
</dbReference>
<dbReference type="GO" id="GO:0004713">
    <property type="term" value="F:protein tyrosine kinase activity"/>
    <property type="evidence" value="ECO:0007669"/>
    <property type="project" value="UniProtKB-KW"/>
</dbReference>
<dbReference type="Pfam" id="PF13614">
    <property type="entry name" value="AAA_31"/>
    <property type="match status" value="1"/>
</dbReference>
<keyword evidence="8 19" id="KW-0418">Kinase</keyword>
<dbReference type="InterPro" id="IPR005702">
    <property type="entry name" value="Wzc-like_C"/>
</dbReference>
<evidence type="ECO:0000259" key="17">
    <source>
        <dbReference type="Pfam" id="PF13614"/>
    </source>
</evidence>